<reference evidence="3 4" key="1">
    <citation type="submission" date="2014-06" db="EMBL/GenBank/DDBJ databases">
        <authorList>
            <person name="Swart Estienne"/>
        </authorList>
    </citation>
    <scope>NUCLEOTIDE SEQUENCE [LARGE SCALE GENOMIC DNA]</scope>
    <source>
        <strain evidence="3 4">130c</strain>
    </source>
</reference>
<dbReference type="AlphaFoldDB" id="A0A078AC32"/>
<evidence type="ECO:0000256" key="1">
    <source>
        <dbReference type="SAM" id="Coils"/>
    </source>
</evidence>
<proteinExistence type="predicted"/>
<evidence type="ECO:0000313" key="3">
    <source>
        <dbReference type="EMBL" id="CDW79391.1"/>
    </source>
</evidence>
<organism evidence="3 4">
    <name type="scientific">Stylonychia lemnae</name>
    <name type="common">Ciliate</name>
    <dbReference type="NCBI Taxonomy" id="5949"/>
    <lineage>
        <taxon>Eukaryota</taxon>
        <taxon>Sar</taxon>
        <taxon>Alveolata</taxon>
        <taxon>Ciliophora</taxon>
        <taxon>Intramacronucleata</taxon>
        <taxon>Spirotrichea</taxon>
        <taxon>Stichotrichia</taxon>
        <taxon>Sporadotrichida</taxon>
        <taxon>Oxytrichidae</taxon>
        <taxon>Stylonychinae</taxon>
        <taxon>Stylonychia</taxon>
    </lineage>
</organism>
<dbReference type="EMBL" id="CCKQ01007951">
    <property type="protein sequence ID" value="CDW79391.1"/>
    <property type="molecule type" value="Genomic_DNA"/>
</dbReference>
<evidence type="ECO:0000256" key="2">
    <source>
        <dbReference type="SAM" id="MobiDB-lite"/>
    </source>
</evidence>
<dbReference type="InParanoid" id="A0A078AC32"/>
<feature type="region of interest" description="Disordered" evidence="2">
    <location>
        <begin position="256"/>
        <end position="275"/>
    </location>
</feature>
<keyword evidence="4" id="KW-1185">Reference proteome</keyword>
<accession>A0A078AC32</accession>
<evidence type="ECO:0000313" key="4">
    <source>
        <dbReference type="Proteomes" id="UP000039865"/>
    </source>
</evidence>
<sequence length="563" mass="65448">MANNPAFNDQIANISTVQSQSIASPSLPRLNQSTSLSPFITTAYLRVNQIISNKQLDKPIETSRNKSNRYREPQIIIDQKFPALPYIQNNNDNQLNVPLPLTYQSVSEESTNRNSALMLMPQQSSSQNNELVLYSTQSRFPQTNDAIMQLSLAQFNHLNDLRNVTQINFAPPKPKVTFQEMVKDIRKKKAEKQKLREEKQKARENQMKEMGIRNINLIKSQNYHLPLLTQRNQNLSPLLLQMQQEDQKKNERYKKLVKNKGELSDSEQDRSREEDTTILKMMNMIKISYEKEVRIMVKWYNTNKRPYSSIQEQDEEELQDDITIEENKNGNKVDASGKLILINDYGQGQNNIESSPRLQSNAKQYLPYTQDEFNANIGKGNYKKFGGLGPNFDDEYQKQKQKFDARNDFDDCVRAMNKIKLNQITKNENQGEAIHSQRNKNNKGFLSGGGSSAGSSNKPSTPIKNKKQPKTFEVLNQQQMKEALMNSAREKAKQYAKQVRRPNRSIELAERVQERKREVEIETNHIDRFMFDPHDIRKTEESYKRLFNFQHVSIPYIDNKIKL</sequence>
<gene>
    <name evidence="3" type="primary">Contig9455.g480</name>
    <name evidence="3" type="ORF">STYLEM_8379</name>
</gene>
<name>A0A078AC32_STYLE</name>
<feature type="region of interest" description="Disordered" evidence="2">
    <location>
        <begin position="423"/>
        <end position="469"/>
    </location>
</feature>
<feature type="coiled-coil region" evidence="1">
    <location>
        <begin position="178"/>
        <end position="209"/>
    </location>
</feature>
<keyword evidence="1" id="KW-0175">Coiled coil</keyword>
<protein>
    <submittedName>
        <fullName evidence="3">Uncharacterized protein</fullName>
    </submittedName>
</protein>
<dbReference type="Proteomes" id="UP000039865">
    <property type="component" value="Unassembled WGS sequence"/>
</dbReference>